<dbReference type="Proteomes" id="UP001187192">
    <property type="component" value="Unassembled WGS sequence"/>
</dbReference>
<evidence type="ECO:0000313" key="1">
    <source>
        <dbReference type="EMBL" id="GMN57017.1"/>
    </source>
</evidence>
<sequence length="147" mass="15770">MGKGQIFTVEQRRCKPEKSGQLKSSVIPCARRTRTSNDGKITAATRIGTIRRHGEPNPASVESATGCQLQDEHDYDGIMSFSLPSRSGFLLLVFCRPAARGELPRRDHEASGKMAIVFSLTSALEQSSSPTTALGLGLSFGIFGTGL</sequence>
<proteinExistence type="predicted"/>
<dbReference type="AlphaFoldDB" id="A0AA88AP40"/>
<accession>A0AA88AP40</accession>
<evidence type="ECO:0000313" key="2">
    <source>
        <dbReference type="Proteomes" id="UP001187192"/>
    </source>
</evidence>
<dbReference type="EMBL" id="BTGU01000067">
    <property type="protein sequence ID" value="GMN57017.1"/>
    <property type="molecule type" value="Genomic_DNA"/>
</dbReference>
<name>A0AA88AP40_FICCA</name>
<gene>
    <name evidence="1" type="ORF">TIFTF001_026127</name>
</gene>
<comment type="caution">
    <text evidence="1">The sequence shown here is derived from an EMBL/GenBank/DDBJ whole genome shotgun (WGS) entry which is preliminary data.</text>
</comment>
<protein>
    <submittedName>
        <fullName evidence="1">Uncharacterized protein</fullName>
    </submittedName>
</protein>
<organism evidence="1 2">
    <name type="scientific">Ficus carica</name>
    <name type="common">Common fig</name>
    <dbReference type="NCBI Taxonomy" id="3494"/>
    <lineage>
        <taxon>Eukaryota</taxon>
        <taxon>Viridiplantae</taxon>
        <taxon>Streptophyta</taxon>
        <taxon>Embryophyta</taxon>
        <taxon>Tracheophyta</taxon>
        <taxon>Spermatophyta</taxon>
        <taxon>Magnoliopsida</taxon>
        <taxon>eudicotyledons</taxon>
        <taxon>Gunneridae</taxon>
        <taxon>Pentapetalae</taxon>
        <taxon>rosids</taxon>
        <taxon>fabids</taxon>
        <taxon>Rosales</taxon>
        <taxon>Moraceae</taxon>
        <taxon>Ficeae</taxon>
        <taxon>Ficus</taxon>
    </lineage>
</organism>
<keyword evidence="2" id="KW-1185">Reference proteome</keyword>
<reference evidence="1" key="1">
    <citation type="submission" date="2023-07" db="EMBL/GenBank/DDBJ databases">
        <title>draft genome sequence of fig (Ficus carica).</title>
        <authorList>
            <person name="Takahashi T."/>
            <person name="Nishimura K."/>
        </authorList>
    </citation>
    <scope>NUCLEOTIDE SEQUENCE</scope>
</reference>